<dbReference type="EMBL" id="PJQY01000034">
    <property type="protein sequence ID" value="PQQ20567.1"/>
    <property type="molecule type" value="Genomic_DNA"/>
</dbReference>
<dbReference type="PANTHER" id="PTHR47938">
    <property type="entry name" value="RESPIRATORY COMPLEX I CHAPERONE (CIA84), PUTATIVE (AFU_ORTHOLOGUE AFUA_2G06020)-RELATED"/>
    <property type="match status" value="1"/>
</dbReference>
<feature type="repeat" description="PPR" evidence="3">
    <location>
        <begin position="215"/>
        <end position="249"/>
    </location>
</feature>
<organism evidence="4 5">
    <name type="scientific">Prunus yedoensis var. nudiflora</name>
    <dbReference type="NCBI Taxonomy" id="2094558"/>
    <lineage>
        <taxon>Eukaryota</taxon>
        <taxon>Viridiplantae</taxon>
        <taxon>Streptophyta</taxon>
        <taxon>Embryophyta</taxon>
        <taxon>Tracheophyta</taxon>
        <taxon>Spermatophyta</taxon>
        <taxon>Magnoliopsida</taxon>
        <taxon>eudicotyledons</taxon>
        <taxon>Gunneridae</taxon>
        <taxon>Pentapetalae</taxon>
        <taxon>rosids</taxon>
        <taxon>fabids</taxon>
        <taxon>Rosales</taxon>
        <taxon>Rosaceae</taxon>
        <taxon>Amygdaloideae</taxon>
        <taxon>Amygdaleae</taxon>
        <taxon>Prunus</taxon>
    </lineage>
</organism>
<dbReference type="Pfam" id="PF13041">
    <property type="entry name" value="PPR_2"/>
    <property type="match status" value="3"/>
</dbReference>
<keyword evidence="5" id="KW-1185">Reference proteome</keyword>
<evidence type="ECO:0000313" key="4">
    <source>
        <dbReference type="EMBL" id="PQQ20567.1"/>
    </source>
</evidence>
<dbReference type="NCBIfam" id="TIGR00756">
    <property type="entry name" value="PPR"/>
    <property type="match status" value="7"/>
</dbReference>
<dbReference type="Gene3D" id="1.25.40.10">
    <property type="entry name" value="Tetratricopeptide repeat domain"/>
    <property type="match status" value="4"/>
</dbReference>
<feature type="repeat" description="PPR" evidence="3">
    <location>
        <begin position="357"/>
        <end position="391"/>
    </location>
</feature>
<reference evidence="4 5" key="1">
    <citation type="submission" date="2018-02" db="EMBL/GenBank/DDBJ databases">
        <title>Draft genome of wild Prunus yedoensis var. nudiflora.</title>
        <authorList>
            <person name="Baek S."/>
            <person name="Kim J.-H."/>
            <person name="Choi K."/>
            <person name="Kim G.-B."/>
            <person name="Cho A."/>
            <person name="Jang H."/>
            <person name="Shin C.-H."/>
            <person name="Yu H.-J."/>
            <person name="Mun J.-H."/>
        </authorList>
    </citation>
    <scope>NUCLEOTIDE SEQUENCE [LARGE SCALE GENOMIC DNA]</scope>
    <source>
        <strain evidence="5">cv. Jeju island</strain>
        <tissue evidence="4">Leaf</tissue>
    </source>
</reference>
<dbReference type="PANTHER" id="PTHR47938:SF24">
    <property type="entry name" value="PENTACOTRIPEPTIDE-REPEAT REGION OF PRORP DOMAIN-CONTAINING PROTEIN"/>
    <property type="match status" value="1"/>
</dbReference>
<dbReference type="Pfam" id="PF01535">
    <property type="entry name" value="PPR"/>
    <property type="match status" value="1"/>
</dbReference>
<gene>
    <name evidence="4" type="ORF">Pyn_01207</name>
</gene>
<feature type="repeat" description="PPR" evidence="3">
    <location>
        <begin position="250"/>
        <end position="284"/>
    </location>
</feature>
<dbReference type="PROSITE" id="PS51375">
    <property type="entry name" value="PPR"/>
    <property type="match status" value="8"/>
</dbReference>
<comment type="similarity">
    <text evidence="1">Belongs to the PPR family. P subfamily.</text>
</comment>
<dbReference type="GO" id="GO:0003729">
    <property type="term" value="F:mRNA binding"/>
    <property type="evidence" value="ECO:0007669"/>
    <property type="project" value="TreeGrafter"/>
</dbReference>
<dbReference type="InterPro" id="IPR002885">
    <property type="entry name" value="PPR_rpt"/>
</dbReference>
<dbReference type="Pfam" id="PF12854">
    <property type="entry name" value="PPR_1"/>
    <property type="match status" value="1"/>
</dbReference>
<evidence type="ECO:0000256" key="1">
    <source>
        <dbReference type="ARBA" id="ARBA00007626"/>
    </source>
</evidence>
<feature type="repeat" description="PPR" evidence="3">
    <location>
        <begin position="392"/>
        <end position="426"/>
    </location>
</feature>
<dbReference type="AlphaFoldDB" id="A0A314ZQU6"/>
<feature type="repeat" description="PPR" evidence="3">
    <location>
        <begin position="145"/>
        <end position="179"/>
    </location>
</feature>
<sequence>MLRYFPRRSLHVSRTLNWKLRDEYKLTRPELQDRISNLLVLQRYDALDKLKLSFEFSDQLLNTILRKLKLNPVACLSFFKLASKQQKFRPNLKSYCIIVHILSRARMYDQTRAYLNELVGLCNNNYSASVVWDELVRVYREFTFSPTVFDMILKVFAEKGMTKYALHVFDNMGKCGRSPSLRSCNSLLSNLVRNGQSHTALLVYEQIIRFGIVPDVYTCSIMVTAYCKEGRLSRALEFVKEMESSGCELNVVTYNSLIDGYVSVGDVKGAQLVLGLMSERGIMRNVVSYTLLIKGYCKQCKMEEAEKVLRGMKVEEESGVVDERAYGVLLDGYCKASRMDDAIRIQDEMLSTGLNMNIFICNSLINGYCKVGQVREAEGVCLRMRYWNLKPDSYSYNTLMDGYCRKGQTSEALKLFHDMLQEGINHTVVTYNTLLKGLCQAVLLMMLCIFGI</sequence>
<feature type="repeat" description="PPR" evidence="3">
    <location>
        <begin position="322"/>
        <end position="356"/>
    </location>
</feature>
<dbReference type="OrthoDB" id="185373at2759"/>
<evidence type="ECO:0000256" key="2">
    <source>
        <dbReference type="ARBA" id="ARBA00022737"/>
    </source>
</evidence>
<evidence type="ECO:0000313" key="5">
    <source>
        <dbReference type="Proteomes" id="UP000250321"/>
    </source>
</evidence>
<proteinExistence type="inferred from homology"/>
<dbReference type="InterPro" id="IPR011990">
    <property type="entry name" value="TPR-like_helical_dom_sf"/>
</dbReference>
<accession>A0A314ZQU6</accession>
<feature type="repeat" description="PPR" evidence="3">
    <location>
        <begin position="285"/>
        <end position="315"/>
    </location>
</feature>
<dbReference type="Proteomes" id="UP000250321">
    <property type="component" value="Unassembled WGS sequence"/>
</dbReference>
<name>A0A314ZQU6_PRUYE</name>
<comment type="caution">
    <text evidence="4">The sequence shown here is derived from an EMBL/GenBank/DDBJ whole genome shotgun (WGS) entry which is preliminary data.</text>
</comment>
<protein>
    <submittedName>
        <fullName evidence="4">Putative pentatricopeptide repeat-containing protein</fullName>
    </submittedName>
</protein>
<keyword evidence="2" id="KW-0677">Repeat</keyword>
<feature type="repeat" description="PPR" evidence="3">
    <location>
        <begin position="180"/>
        <end position="214"/>
    </location>
</feature>
<evidence type="ECO:0000256" key="3">
    <source>
        <dbReference type="PROSITE-ProRule" id="PRU00708"/>
    </source>
</evidence>